<dbReference type="OrthoDB" id="115252at2"/>
<evidence type="ECO:0000313" key="2">
    <source>
        <dbReference type="Proteomes" id="UP000264006"/>
    </source>
</evidence>
<dbReference type="SUPFAM" id="SSF56112">
    <property type="entry name" value="Protein kinase-like (PK-like)"/>
    <property type="match status" value="1"/>
</dbReference>
<dbReference type="Gene3D" id="3.90.1200.10">
    <property type="match status" value="1"/>
</dbReference>
<dbReference type="KEGG" id="euz:DVS28_a2132"/>
<dbReference type="AlphaFoldDB" id="A0A346XX68"/>
<gene>
    <name evidence="1" type="ORF">DVS28_a2132</name>
</gene>
<proteinExistence type="predicted"/>
<reference evidence="1 2" key="1">
    <citation type="submission" date="2018-09" db="EMBL/GenBank/DDBJ databases">
        <title>Complete genome sequence of Euzebya sp. DY32-46 isolated from seawater of Pacific Ocean.</title>
        <authorList>
            <person name="Xu L."/>
            <person name="Wu Y.-H."/>
            <person name="Xu X.-W."/>
        </authorList>
    </citation>
    <scope>NUCLEOTIDE SEQUENCE [LARGE SCALE GENOMIC DNA]</scope>
    <source>
        <strain evidence="1 2">DY32-46</strain>
    </source>
</reference>
<dbReference type="Proteomes" id="UP000264006">
    <property type="component" value="Chromosome"/>
</dbReference>
<organism evidence="1 2">
    <name type="scientific">Euzebya pacifica</name>
    <dbReference type="NCBI Taxonomy" id="1608957"/>
    <lineage>
        <taxon>Bacteria</taxon>
        <taxon>Bacillati</taxon>
        <taxon>Actinomycetota</taxon>
        <taxon>Nitriliruptoria</taxon>
        <taxon>Euzebyales</taxon>
    </lineage>
</organism>
<keyword evidence="2" id="KW-1185">Reference proteome</keyword>
<accession>A0A346XX68</accession>
<dbReference type="InterPro" id="IPR011009">
    <property type="entry name" value="Kinase-like_dom_sf"/>
</dbReference>
<dbReference type="EMBL" id="CP031165">
    <property type="protein sequence ID" value="AXV06815.1"/>
    <property type="molecule type" value="Genomic_DNA"/>
</dbReference>
<name>A0A346XX68_9ACTN</name>
<sequence length="278" mass="29020">MPAEPADAVRREALHRVLQRIEAEIGPLGGDIRAIDGTAPGVRMVAGIAGVGPVFVKASDGSPEAGEAVAAEVALLMTLEHRSLPSVLAGDPTDEVPWMVQARLDDDGWTPPWPSRMKPVWAAVASLSALTPPPWLPTVADVDPWQGLITTEDTRGHHAALQEAASRVSIAGQSLVHGDLGSGNVHAAGRRVTIVDWSDAFVGNADVDRLSIAVDVAHTDRRREVPPVDDVGGWLAKTAGLLLAAAARPAWPGPGGAAVRATQAALARTALDWAIDEL</sequence>
<evidence type="ECO:0000313" key="1">
    <source>
        <dbReference type="EMBL" id="AXV06815.1"/>
    </source>
</evidence>
<protein>
    <submittedName>
        <fullName evidence="1">Uncharacterized protein</fullName>
    </submittedName>
</protein>
<dbReference type="RefSeq" id="WP_114591406.1">
    <property type="nucleotide sequence ID" value="NZ_CP031165.1"/>
</dbReference>